<sequence length="507" mass="57244">LLRNQRFPASYHHAVETVVNMLMPHITQKFRDNPEASKNANHSLAVFIKRCFTFMDRGFVFKQINNYISCFAPGDPKTLFEYKFEFLRVVCNHEHYIPLNLPMPFGKGRIQRYQDLQLDYSLTDEFCRNHFLVGLLLREVGTALQEFREVRLIAISVLKNLLIKHSFDDRYASRSHQARIATLYLPLFGLLIENVQRINVRDVSPFPVNAGMTVKDESLALPAVNPLATPQKGSTLDNSLHKDLLGAISGIASPYTTSTPNINSVRNADSRGSLISTDSGNSLPERNSEKSNSLDKREKLLQRHSACVIRSAGEEEESCQSARKNRVTVDFSLLTIPTLPEETLNATPSLPLPEVRSSPVALIKWAGQRHQQSSTLGNSVVRCDKLDQSEIKSLLMCFLYILKSMSDDALFTYWNKASTSELMDFFTISEVCLHQFQYMGKRYIARTGMMHARLQQLGSLDNSLTFNHSYGHSDADVLHQSLLEANIATEVCLTALDTLSLFTLAFK</sequence>
<proteinExistence type="predicted"/>
<dbReference type="AlphaFoldDB" id="A0A2J8X8I0"/>
<evidence type="ECO:0000256" key="1">
    <source>
        <dbReference type="SAM" id="MobiDB-lite"/>
    </source>
</evidence>
<protein>
    <submittedName>
        <fullName evidence="2">DOCK9 isoform 10</fullName>
    </submittedName>
</protein>
<dbReference type="PANTHER" id="PTHR23317">
    <property type="entry name" value="DEDICATOR OF CYTOKINESIS DOCK"/>
    <property type="match status" value="1"/>
</dbReference>
<feature type="compositionally biased region" description="Polar residues" evidence="1">
    <location>
        <begin position="258"/>
        <end position="267"/>
    </location>
</feature>
<name>A0A2J8X8I0_PONAB</name>
<evidence type="ECO:0000313" key="2">
    <source>
        <dbReference type="EMBL" id="PNJ78331.1"/>
    </source>
</evidence>
<dbReference type="EMBL" id="NDHI03003370">
    <property type="protein sequence ID" value="PNJ78331.1"/>
    <property type="molecule type" value="Genomic_DNA"/>
</dbReference>
<dbReference type="InterPro" id="IPR026791">
    <property type="entry name" value="DOCK"/>
</dbReference>
<organism evidence="2">
    <name type="scientific">Pongo abelii</name>
    <name type="common">Sumatran orangutan</name>
    <name type="synonym">Pongo pygmaeus abelii</name>
    <dbReference type="NCBI Taxonomy" id="9601"/>
    <lineage>
        <taxon>Eukaryota</taxon>
        <taxon>Metazoa</taxon>
        <taxon>Chordata</taxon>
        <taxon>Craniata</taxon>
        <taxon>Vertebrata</taxon>
        <taxon>Euteleostomi</taxon>
        <taxon>Mammalia</taxon>
        <taxon>Eutheria</taxon>
        <taxon>Euarchontoglires</taxon>
        <taxon>Primates</taxon>
        <taxon>Haplorrhini</taxon>
        <taxon>Catarrhini</taxon>
        <taxon>Hominidae</taxon>
        <taxon>Pongo</taxon>
    </lineage>
</organism>
<feature type="compositionally biased region" description="Basic and acidic residues" evidence="1">
    <location>
        <begin position="286"/>
        <end position="297"/>
    </location>
</feature>
<feature type="non-terminal residue" evidence="2">
    <location>
        <position position="1"/>
    </location>
</feature>
<feature type="compositionally biased region" description="Polar residues" evidence="1">
    <location>
        <begin position="273"/>
        <end position="285"/>
    </location>
</feature>
<feature type="region of interest" description="Disordered" evidence="1">
    <location>
        <begin position="258"/>
        <end position="297"/>
    </location>
</feature>
<comment type="caution">
    <text evidence="2">The sequence shown here is derived from an EMBL/GenBank/DDBJ whole genome shotgun (WGS) entry which is preliminary data.</text>
</comment>
<reference evidence="2" key="1">
    <citation type="submission" date="2017-12" db="EMBL/GenBank/DDBJ databases">
        <title>High-resolution comparative analysis of great ape genomes.</title>
        <authorList>
            <person name="Pollen A."/>
            <person name="Hastie A."/>
            <person name="Hormozdiari F."/>
            <person name="Dougherty M."/>
            <person name="Liu R."/>
            <person name="Chaisson M."/>
            <person name="Hoppe E."/>
            <person name="Hill C."/>
            <person name="Pang A."/>
            <person name="Hillier L."/>
            <person name="Baker C."/>
            <person name="Armstrong J."/>
            <person name="Shendure J."/>
            <person name="Paten B."/>
            <person name="Wilson R."/>
            <person name="Chao H."/>
            <person name="Schneider V."/>
            <person name="Ventura M."/>
            <person name="Kronenberg Z."/>
            <person name="Murali S."/>
            <person name="Gordon D."/>
            <person name="Cantsilieris S."/>
            <person name="Munson K."/>
            <person name="Nelson B."/>
            <person name="Raja A."/>
            <person name="Underwood J."/>
            <person name="Diekhans M."/>
            <person name="Fiddes I."/>
            <person name="Haussler D."/>
            <person name="Eichler E."/>
        </authorList>
    </citation>
    <scope>NUCLEOTIDE SEQUENCE [LARGE SCALE GENOMIC DNA]</scope>
    <source>
        <strain evidence="2">Susie</strain>
    </source>
</reference>
<feature type="non-terminal residue" evidence="2">
    <location>
        <position position="507"/>
    </location>
</feature>
<dbReference type="PANTHER" id="PTHR23317:SF77">
    <property type="entry name" value="DEDICATOR OF CYTOKINESIS PROTEIN 9"/>
    <property type="match status" value="1"/>
</dbReference>
<dbReference type="GO" id="GO:0005085">
    <property type="term" value="F:guanyl-nucleotide exchange factor activity"/>
    <property type="evidence" value="ECO:0007669"/>
    <property type="project" value="InterPro"/>
</dbReference>
<gene>
    <name evidence="2" type="ORF">CR201_G0004304</name>
</gene>
<dbReference type="GO" id="GO:0007264">
    <property type="term" value="P:small GTPase-mediated signal transduction"/>
    <property type="evidence" value="ECO:0007669"/>
    <property type="project" value="InterPro"/>
</dbReference>
<accession>A0A2J8X8I0</accession>